<evidence type="ECO:0000313" key="1">
    <source>
        <dbReference type="EMBL" id="WMC91023.1"/>
    </source>
</evidence>
<geneLocation type="plasmid" evidence="1 2">
    <name>unnamed</name>
</geneLocation>
<dbReference type="Proteomes" id="UP001231701">
    <property type="component" value="Plasmid unnamed"/>
</dbReference>
<evidence type="ECO:0008006" key="3">
    <source>
        <dbReference type="Google" id="ProtNLM"/>
    </source>
</evidence>
<protein>
    <recommendedName>
        <fullName evidence="3">SMI1/KNR4 family protein</fullName>
    </recommendedName>
</protein>
<evidence type="ECO:0000313" key="2">
    <source>
        <dbReference type="Proteomes" id="UP001231701"/>
    </source>
</evidence>
<dbReference type="EMBL" id="CP121272">
    <property type="protein sequence ID" value="WMC91023.1"/>
    <property type="molecule type" value="Genomic_DNA"/>
</dbReference>
<proteinExistence type="predicted"/>
<dbReference type="RefSeq" id="WP_306693682.1">
    <property type="nucleotide sequence ID" value="NZ_CP121272.1"/>
</dbReference>
<gene>
    <name evidence="1" type="ORF">P7W03_35885</name>
</gene>
<accession>A0AAX3ZXP2</accession>
<organism evidence="1 2">
    <name type="scientific">Streptomyces rochei</name>
    <name type="common">Streptomyces parvullus</name>
    <dbReference type="NCBI Taxonomy" id="1928"/>
    <lineage>
        <taxon>Bacteria</taxon>
        <taxon>Bacillati</taxon>
        <taxon>Actinomycetota</taxon>
        <taxon>Actinomycetes</taxon>
        <taxon>Kitasatosporales</taxon>
        <taxon>Streptomycetaceae</taxon>
        <taxon>Streptomyces</taxon>
        <taxon>Streptomyces rochei group</taxon>
    </lineage>
</organism>
<keyword evidence="1" id="KW-0614">Plasmid</keyword>
<dbReference type="GeneID" id="90947534"/>
<reference evidence="1" key="1">
    <citation type="submission" date="2023-03" db="EMBL/GenBank/DDBJ databases">
        <title>Borrelidin-producing and root-colonizing Streptomyces rochei is a potent biopesticide for soil-borne oomycete-caused plant diseases.</title>
        <authorList>
            <person name="Zhou D."/>
            <person name="Wang X."/>
            <person name="Navarro-Munoz J.C."/>
            <person name="Li W."/>
            <person name="Li J."/>
            <person name="Jiu M."/>
            <person name="Deng S."/>
            <person name="Ye Y."/>
            <person name="Daly P."/>
            <person name="Wei L."/>
        </authorList>
    </citation>
    <scope>NUCLEOTIDE SEQUENCE</scope>
    <source>
        <strain evidence="1">JK1</strain>
        <plasmid evidence="1">unnamed</plasmid>
    </source>
</reference>
<dbReference type="AlphaFoldDB" id="A0AAX3ZXP2"/>
<name>A0AAX3ZXP2_STRRO</name>
<sequence>MELLRRQELAVDVEFYALWAEDADEADPGESPDPVEEGLLLSADRHLCIGTGGHTHQAAFVTEVWDEEPPQADVGAWEGSADAEWYCRSGEVMLWSYGGPSEPAIELGRSDTWWRVRVQVAGRRRVRELAQQEVPVGVERFLLQFWPA</sequence>